<evidence type="ECO:0000313" key="1">
    <source>
        <dbReference type="EMBL" id="POZ51308.1"/>
    </source>
</evidence>
<comment type="caution">
    <text evidence="1">The sequence shown here is derived from an EMBL/GenBank/DDBJ whole genome shotgun (WGS) entry which is preliminary data.</text>
</comment>
<protein>
    <submittedName>
        <fullName evidence="1">IS6 family transposase</fullName>
    </submittedName>
</protein>
<evidence type="ECO:0000313" key="2">
    <source>
        <dbReference type="Proteomes" id="UP000237423"/>
    </source>
</evidence>
<gene>
    <name evidence="1" type="ORF">AADEFJLK_02756</name>
</gene>
<dbReference type="EMBL" id="PGFZ01000006">
    <property type="protein sequence ID" value="POZ51308.1"/>
    <property type="molecule type" value="Genomic_DNA"/>
</dbReference>
<dbReference type="AlphaFoldDB" id="A0A2S5CKI7"/>
<accession>A0A2S5CKI7</accession>
<sequence>MGVPICLFCRASVIYTFSLMNECRDEAAATAFCKQAIDDNGLLEKVVMDKSGANLAGLENINVQLKLAGLLCLMVDI</sequence>
<name>A0A2S5CKI7_9GAMM</name>
<dbReference type="Proteomes" id="UP000237423">
    <property type="component" value="Unassembled WGS sequence"/>
</dbReference>
<proteinExistence type="predicted"/>
<organism evidence="1 2">
    <name type="scientific">Methylovulum psychrotolerans</name>
    <dbReference type="NCBI Taxonomy" id="1704499"/>
    <lineage>
        <taxon>Bacteria</taxon>
        <taxon>Pseudomonadati</taxon>
        <taxon>Pseudomonadota</taxon>
        <taxon>Gammaproteobacteria</taxon>
        <taxon>Methylococcales</taxon>
        <taxon>Methylococcaceae</taxon>
        <taxon>Methylovulum</taxon>
    </lineage>
</organism>
<reference evidence="1 2" key="1">
    <citation type="submission" date="2017-11" db="EMBL/GenBank/DDBJ databases">
        <title>Draft Genome Sequence of Methylobacter psychrotolerans Sph1T, an Obligate Methanotroph from Low-Temperature Environments.</title>
        <authorList>
            <person name="Oshkin I.Y."/>
            <person name="Miroshnikov K."/>
            <person name="Belova S.E."/>
            <person name="Korzhenkov A."/>
            <person name="Toshchakov S.V."/>
            <person name="Dedysh S.N."/>
        </authorList>
    </citation>
    <scope>NUCLEOTIDE SEQUENCE [LARGE SCALE GENOMIC DNA]</scope>
    <source>
        <strain evidence="1 2">Sph1</strain>
    </source>
</reference>